<dbReference type="Proteomes" id="UP000831068">
    <property type="component" value="Chromosome"/>
</dbReference>
<evidence type="ECO:0000313" key="3">
    <source>
        <dbReference type="Proteomes" id="UP000831068"/>
    </source>
</evidence>
<dbReference type="InterPro" id="IPR025870">
    <property type="entry name" value="Glyoxalase-like_dom"/>
</dbReference>
<proteinExistence type="predicted"/>
<gene>
    <name evidence="2" type="ORF">MTP08_08555</name>
</gene>
<dbReference type="Gene3D" id="3.10.180.10">
    <property type="entry name" value="2,3-Dihydroxybiphenyl 1,2-Dioxygenase, domain 1"/>
    <property type="match status" value="1"/>
</dbReference>
<reference evidence="2 3" key="1">
    <citation type="submission" date="2022-03" db="EMBL/GenBank/DDBJ databases">
        <title>Chryseobacterium sp. isolated from the Andong Sikhe.</title>
        <authorList>
            <person name="Won M."/>
            <person name="Kim S.-J."/>
            <person name="Kwon S.-W."/>
        </authorList>
    </citation>
    <scope>NUCLEOTIDE SEQUENCE [LARGE SCALE GENOMIC DNA]</scope>
    <source>
        <strain evidence="2 3">ADR-1</strain>
    </source>
</reference>
<dbReference type="PROSITE" id="PS51819">
    <property type="entry name" value="VOC"/>
    <property type="match status" value="1"/>
</dbReference>
<feature type="domain" description="VOC" evidence="1">
    <location>
        <begin position="16"/>
        <end position="132"/>
    </location>
</feature>
<evidence type="ECO:0000313" key="2">
    <source>
        <dbReference type="EMBL" id="UOE37123.1"/>
    </source>
</evidence>
<dbReference type="RefSeq" id="WP_243575627.1">
    <property type="nucleotide sequence ID" value="NZ_CP094529.1"/>
</dbReference>
<dbReference type="SUPFAM" id="SSF54593">
    <property type="entry name" value="Glyoxalase/Bleomycin resistance protein/Dihydroxybiphenyl dioxygenase"/>
    <property type="match status" value="1"/>
</dbReference>
<organism evidence="2 3">
    <name type="scientific">Chryseobacterium oryzae</name>
    <dbReference type="NCBI Taxonomy" id="2929799"/>
    <lineage>
        <taxon>Bacteria</taxon>
        <taxon>Pseudomonadati</taxon>
        <taxon>Bacteroidota</taxon>
        <taxon>Flavobacteriia</taxon>
        <taxon>Flavobacteriales</taxon>
        <taxon>Weeksellaceae</taxon>
        <taxon>Chryseobacterium group</taxon>
        <taxon>Chryseobacterium</taxon>
    </lineage>
</organism>
<protein>
    <submittedName>
        <fullName evidence="2">VOC family protein</fullName>
    </submittedName>
</protein>
<name>A0ABY4BHA8_9FLAO</name>
<dbReference type="InterPro" id="IPR029068">
    <property type="entry name" value="Glyas_Bleomycin-R_OHBP_Dase"/>
</dbReference>
<dbReference type="EMBL" id="CP094529">
    <property type="protein sequence ID" value="UOE37123.1"/>
    <property type="molecule type" value="Genomic_DNA"/>
</dbReference>
<sequence length="140" mass="16838">MKLKLQDLPINELRMKVNSLTPVLWTEKFEETIQFYTHVLKFSLKNQNSDWNWAVLEKDEIQIMISLPNSHEKKREICFSGSFYFNIENIQSFWDSLKFTAKICYELEVFDWGMREFAIYDNNGYILQFGESVQEISREE</sequence>
<keyword evidence="3" id="KW-1185">Reference proteome</keyword>
<dbReference type="Pfam" id="PF12681">
    <property type="entry name" value="Glyoxalase_2"/>
    <property type="match status" value="1"/>
</dbReference>
<evidence type="ECO:0000259" key="1">
    <source>
        <dbReference type="PROSITE" id="PS51819"/>
    </source>
</evidence>
<accession>A0ABY4BHA8</accession>
<dbReference type="InterPro" id="IPR037523">
    <property type="entry name" value="VOC_core"/>
</dbReference>